<dbReference type="PANTHER" id="PTHR10882:SF0">
    <property type="entry name" value="DIPHTHINE METHYL ESTER SYNTHASE"/>
    <property type="match status" value="1"/>
</dbReference>
<dbReference type="GO" id="GO:0032259">
    <property type="term" value="P:methylation"/>
    <property type="evidence" value="ECO:0007669"/>
    <property type="project" value="UniProtKB-KW"/>
</dbReference>
<evidence type="ECO:0000256" key="5">
    <source>
        <dbReference type="ARBA" id="ARBA00022603"/>
    </source>
</evidence>
<dbReference type="GO" id="GO:0141133">
    <property type="term" value="F:diphthine methyl ester synthase activity"/>
    <property type="evidence" value="ECO:0007669"/>
    <property type="project" value="UniProtKB-EC"/>
</dbReference>
<evidence type="ECO:0000256" key="9">
    <source>
        <dbReference type="SAM" id="Phobius"/>
    </source>
</evidence>
<dbReference type="PANTHER" id="PTHR10882">
    <property type="entry name" value="DIPHTHINE SYNTHASE"/>
    <property type="match status" value="1"/>
</dbReference>
<dbReference type="FunFam" id="3.30.950.10:FF:000004">
    <property type="entry name" value="Diphthine synthase putative"/>
    <property type="match status" value="1"/>
</dbReference>
<keyword evidence="7" id="KW-0949">S-adenosyl-L-methionine</keyword>
<keyword evidence="9" id="KW-1133">Transmembrane helix</keyword>
<evidence type="ECO:0000313" key="11">
    <source>
        <dbReference type="EMBL" id="WBY59094.1"/>
    </source>
</evidence>
<accession>A0AAE9WV73</accession>
<comment type="catalytic activity">
    <reaction evidence="8">
        <text>2-[(3S)-amino-3-carboxypropyl]-L-histidyl-[translation elongation factor 2] + 4 S-adenosyl-L-methionine = diphthine methyl ester-[translation elongation factor 2] + 4 S-adenosyl-L-homocysteine + 3 H(+)</text>
        <dbReference type="Rhea" id="RHEA:42652"/>
        <dbReference type="Rhea" id="RHEA-COMP:9749"/>
        <dbReference type="Rhea" id="RHEA-COMP:10173"/>
        <dbReference type="ChEBI" id="CHEBI:15378"/>
        <dbReference type="ChEBI" id="CHEBI:57856"/>
        <dbReference type="ChEBI" id="CHEBI:59789"/>
        <dbReference type="ChEBI" id="CHEBI:73995"/>
        <dbReference type="ChEBI" id="CHEBI:79005"/>
        <dbReference type="EC" id="2.1.1.314"/>
    </reaction>
</comment>
<dbReference type="NCBIfam" id="TIGR00522">
    <property type="entry name" value="dph5"/>
    <property type="match status" value="1"/>
</dbReference>
<gene>
    <name evidence="11" type="ORF">Py17XNL_001204974</name>
</gene>
<evidence type="ECO:0000313" key="12">
    <source>
        <dbReference type="Proteomes" id="UP001054126"/>
    </source>
</evidence>
<evidence type="ECO:0000256" key="2">
    <source>
        <dbReference type="ARBA" id="ARBA00005156"/>
    </source>
</evidence>
<evidence type="ECO:0000256" key="7">
    <source>
        <dbReference type="ARBA" id="ARBA00022691"/>
    </source>
</evidence>
<dbReference type="InterPro" id="IPR004551">
    <property type="entry name" value="Dphthn_synthase"/>
</dbReference>
<dbReference type="Pfam" id="PF00590">
    <property type="entry name" value="TP_methylase"/>
    <property type="match status" value="1"/>
</dbReference>
<dbReference type="Gene3D" id="3.30.950.10">
    <property type="entry name" value="Methyltransferase, Cobalt-precorrin-4 Transmethylase, Domain 2"/>
    <property type="match status" value="1"/>
</dbReference>
<dbReference type="AlphaFoldDB" id="A0AAE9WV73"/>
<dbReference type="Proteomes" id="UP001054126">
    <property type="component" value="Chromosome 12"/>
</dbReference>
<evidence type="ECO:0000259" key="10">
    <source>
        <dbReference type="Pfam" id="PF00590"/>
    </source>
</evidence>
<feature type="transmembrane region" description="Helical" evidence="9">
    <location>
        <begin position="517"/>
        <end position="537"/>
    </location>
</feature>
<evidence type="ECO:0000256" key="4">
    <source>
        <dbReference type="ARBA" id="ARBA00011927"/>
    </source>
</evidence>
<proteinExistence type="inferred from homology"/>
<feature type="domain" description="Tetrapyrrole methylase" evidence="10">
    <location>
        <begin position="41"/>
        <end position="275"/>
    </location>
</feature>
<keyword evidence="9" id="KW-0812">Transmembrane</keyword>
<dbReference type="InterPro" id="IPR000878">
    <property type="entry name" value="4pyrrol_Mease"/>
</dbReference>
<dbReference type="Gene3D" id="3.40.1010.10">
    <property type="entry name" value="Cobalt-precorrin-4 Transmethylase, Domain 1"/>
    <property type="match status" value="1"/>
</dbReference>
<dbReference type="HAMAP" id="MF_01084">
    <property type="entry name" value="Diphthine_synth"/>
    <property type="match status" value="1"/>
</dbReference>
<comment type="pathway">
    <text evidence="2">Protein modification; peptidyl-diphthamide biosynthesis.</text>
</comment>
<dbReference type="InterPro" id="IPR014776">
    <property type="entry name" value="4pyrrole_Mease_sub2"/>
</dbReference>
<dbReference type="InterPro" id="IPR035996">
    <property type="entry name" value="4pyrrol_Methylase_sf"/>
</dbReference>
<evidence type="ECO:0000256" key="8">
    <source>
        <dbReference type="ARBA" id="ARBA00048752"/>
    </source>
</evidence>
<evidence type="ECO:0000256" key="3">
    <source>
        <dbReference type="ARBA" id="ARBA00006729"/>
    </source>
</evidence>
<keyword evidence="6" id="KW-0808">Transferase</keyword>
<protein>
    <recommendedName>
        <fullName evidence="4">diphthine methyl ester synthase</fullName>
        <ecNumber evidence="4">2.1.1.314</ecNumber>
    </recommendedName>
</protein>
<feature type="transmembrane region" description="Helical" evidence="9">
    <location>
        <begin position="591"/>
        <end position="608"/>
    </location>
</feature>
<evidence type="ECO:0000256" key="1">
    <source>
        <dbReference type="ARBA" id="ARBA00004006"/>
    </source>
</evidence>
<dbReference type="GO" id="GO:0017183">
    <property type="term" value="P:protein histidyl modification to diphthamide"/>
    <property type="evidence" value="ECO:0007669"/>
    <property type="project" value="InterPro"/>
</dbReference>
<comment type="similarity">
    <text evidence="3">Belongs to the diphthine synthase family.</text>
</comment>
<comment type="function">
    <text evidence="1">S-adenosyl-L-methionine-dependent methyltransferase that catalyzes four methylations of the modified target histidine residue in translation elongation factor 2 (EF-2), to form an intermediate called diphthine methyl ester. The four successive methylation reactions represent the second step of diphthamide biosynthesis.</text>
</comment>
<organism evidence="11 12">
    <name type="scientific">Plasmodium yoelii yoelii</name>
    <dbReference type="NCBI Taxonomy" id="73239"/>
    <lineage>
        <taxon>Eukaryota</taxon>
        <taxon>Sar</taxon>
        <taxon>Alveolata</taxon>
        <taxon>Apicomplexa</taxon>
        <taxon>Aconoidasida</taxon>
        <taxon>Haemosporida</taxon>
        <taxon>Plasmodiidae</taxon>
        <taxon>Plasmodium</taxon>
        <taxon>Plasmodium (Vinckeia)</taxon>
    </lineage>
</organism>
<evidence type="ECO:0000256" key="6">
    <source>
        <dbReference type="ARBA" id="ARBA00022679"/>
    </source>
</evidence>
<sequence>MEIQYNRNMVKDIIKNMKQIKHEKAMNIYTYKNFIFENMVLYIIGLGLGDEKDISVKGKELIDQSDVIYLESYTSILFISKDKLEEYYKKKIYEVDRNFAEENCEQILDEAINKKVSFLVVGDPLCATTHHDIILRAKKKNIDVQVIHNASIMSAIGESGMQLYNFGQTVSIPYFEGDYKPTSYYNKIKINLDNNFHTLCLLDIKVKERTIENIMKNKNIYEPPKFMTVNEAIEQLIYCESVHNENVITKNTLAIAIVRIGSKDQQIVSGNLFTLKTQKYNDPLHSLIICAPNLHDIEKEYFDICLYVEDTIKIKINNIRTGDFIKVCCDDFCSFLDYDVNKKTYLFIKENNIILYKCNYILKVYNSRNYIFYFINYIFLKNENSIIEFGDSFENEKGDFTFWKPNFELMYIKNKYVYIPNGYYEIKKASNNCMGINPWNGKNKSITSFMQIIKDFILEIKKGNFIIFDNIYKQNAQYTSSILPNCNKEKITTYNGIAFPMMTTGKTKKIHTPFYEIYYLLIDTILYNPFILIISYISPLWNSIIKKYNATLNVYLYNNDNNHYDYWGQTEKDKYNKFIKIYIKNISKNKTIIILLITIIIFICIFILKRKIWGIKTQQNTKTKSSRVNQNILAEIHVEYKNKVQTNFGSKIKDITDEDLINLIAHNKAETIIVCQP</sequence>
<dbReference type="SUPFAM" id="SSF53790">
    <property type="entry name" value="Tetrapyrrole methylase"/>
    <property type="match status" value="1"/>
</dbReference>
<dbReference type="EMBL" id="CP115536">
    <property type="protein sequence ID" value="WBY59094.1"/>
    <property type="molecule type" value="Genomic_DNA"/>
</dbReference>
<keyword evidence="9" id="KW-0472">Membrane</keyword>
<dbReference type="FunFam" id="3.40.1010.10:FF:000004">
    <property type="entry name" value="Putative diphthine synthase"/>
    <property type="match status" value="1"/>
</dbReference>
<keyword evidence="5" id="KW-0489">Methyltransferase</keyword>
<name>A0AAE9WV73_PLAYO</name>
<dbReference type="CDD" id="cd11647">
    <property type="entry name" value="DHP5_DphB"/>
    <property type="match status" value="1"/>
</dbReference>
<dbReference type="EC" id="2.1.1.314" evidence="4"/>
<reference evidence="11" key="1">
    <citation type="submission" date="2023-01" db="EMBL/GenBank/DDBJ databases">
        <title>Long-Read Genome Assembly and Gene Model Annotations for the Rodent Malaria Parasite Plasmodium yoelii 17XNL.</title>
        <authorList>
            <person name="Mitchell G.J."/>
            <person name="Sebastian A."/>
            <person name="Albert I."/>
            <person name="Lindner S.E."/>
        </authorList>
    </citation>
    <scope>NUCLEOTIDE SEQUENCE</scope>
    <source>
        <strain evidence="11">17XNL clone 1.1</strain>
    </source>
</reference>
<dbReference type="InterPro" id="IPR014777">
    <property type="entry name" value="4pyrrole_Mease_sub1"/>
</dbReference>